<protein>
    <submittedName>
        <fullName evidence="2">Uncharacterized protein</fullName>
    </submittedName>
</protein>
<feature type="transmembrane region" description="Helical" evidence="1">
    <location>
        <begin position="15"/>
        <end position="34"/>
    </location>
</feature>
<keyword evidence="1" id="KW-1133">Transmembrane helix</keyword>
<sequence>MRQPCASCRPANRGIAFFFFSLMMLRTQICRFVLGGGRHKARNTKDYMWRGLSKRCLYHLSHDVVNFNSVCITLVSSLSIESDCVVTESKRRLDLTKYGGFCTNATQTQRVTT</sequence>
<evidence type="ECO:0000256" key="1">
    <source>
        <dbReference type="SAM" id="Phobius"/>
    </source>
</evidence>
<evidence type="ECO:0000313" key="2">
    <source>
        <dbReference type="EMBL" id="JAP76926.1"/>
    </source>
</evidence>
<name>A0A131YFQ6_RHIAP</name>
<keyword evidence="1" id="KW-0812">Transmembrane</keyword>
<keyword evidence="1" id="KW-0472">Membrane</keyword>
<organism evidence="2">
    <name type="scientific">Rhipicephalus appendiculatus</name>
    <name type="common">Brown ear tick</name>
    <dbReference type="NCBI Taxonomy" id="34631"/>
    <lineage>
        <taxon>Eukaryota</taxon>
        <taxon>Metazoa</taxon>
        <taxon>Ecdysozoa</taxon>
        <taxon>Arthropoda</taxon>
        <taxon>Chelicerata</taxon>
        <taxon>Arachnida</taxon>
        <taxon>Acari</taxon>
        <taxon>Parasitiformes</taxon>
        <taxon>Ixodida</taxon>
        <taxon>Ixodoidea</taxon>
        <taxon>Ixodidae</taxon>
        <taxon>Rhipicephalinae</taxon>
        <taxon>Rhipicephalus</taxon>
        <taxon>Rhipicephalus</taxon>
    </lineage>
</organism>
<dbReference type="EMBL" id="GEDV01011631">
    <property type="protein sequence ID" value="JAP76926.1"/>
    <property type="molecule type" value="Transcribed_RNA"/>
</dbReference>
<dbReference type="AlphaFoldDB" id="A0A131YFQ6"/>
<proteinExistence type="predicted"/>
<accession>A0A131YFQ6</accession>
<reference evidence="2" key="1">
    <citation type="journal article" date="2016" name="Ticks Tick Borne Dis.">
        <title>De novo assembly and annotation of the salivary gland transcriptome of Rhipicephalus appendiculatus male and female ticks during blood feeding.</title>
        <authorList>
            <person name="de Castro M.H."/>
            <person name="de Klerk D."/>
            <person name="Pienaar R."/>
            <person name="Latif A.A."/>
            <person name="Rees D.J."/>
            <person name="Mans B.J."/>
        </authorList>
    </citation>
    <scope>NUCLEOTIDE SEQUENCE</scope>
    <source>
        <tissue evidence="2">Salivary glands</tissue>
    </source>
</reference>